<dbReference type="InterPro" id="IPR000515">
    <property type="entry name" value="MetI-like"/>
</dbReference>
<gene>
    <name evidence="9" type="ORF">K340107D12_14930</name>
</gene>
<comment type="similarity">
    <text evidence="7">Belongs to the binding-protein-dependent transport system permease family.</text>
</comment>
<protein>
    <submittedName>
        <fullName evidence="9">Sugar ABC transporter permease</fullName>
    </submittedName>
</protein>
<dbReference type="PANTHER" id="PTHR43227:SF11">
    <property type="entry name" value="BLL4140 PROTEIN"/>
    <property type="match status" value="1"/>
</dbReference>
<feature type="transmembrane region" description="Helical" evidence="7">
    <location>
        <begin position="153"/>
        <end position="177"/>
    </location>
</feature>
<dbReference type="PROSITE" id="PS50928">
    <property type="entry name" value="ABC_TM1"/>
    <property type="match status" value="1"/>
</dbReference>
<evidence type="ECO:0000256" key="5">
    <source>
        <dbReference type="ARBA" id="ARBA00022989"/>
    </source>
</evidence>
<organism evidence="9 10">
    <name type="scientific">Blautia parvula</name>
    <dbReference type="NCBI Taxonomy" id="2877527"/>
    <lineage>
        <taxon>Bacteria</taxon>
        <taxon>Bacillati</taxon>
        <taxon>Bacillota</taxon>
        <taxon>Clostridia</taxon>
        <taxon>Lachnospirales</taxon>
        <taxon>Lachnospiraceae</taxon>
        <taxon>Blautia</taxon>
    </lineage>
</organism>
<evidence type="ECO:0000256" key="1">
    <source>
        <dbReference type="ARBA" id="ARBA00004651"/>
    </source>
</evidence>
<proteinExistence type="inferred from homology"/>
<feature type="transmembrane region" description="Helical" evidence="7">
    <location>
        <begin position="75"/>
        <end position="95"/>
    </location>
</feature>
<dbReference type="Gene3D" id="1.10.3720.10">
    <property type="entry name" value="MetI-like"/>
    <property type="match status" value="1"/>
</dbReference>
<evidence type="ECO:0000259" key="8">
    <source>
        <dbReference type="PROSITE" id="PS50928"/>
    </source>
</evidence>
<dbReference type="RefSeq" id="WP_033139392.1">
    <property type="nucleotide sequence ID" value="NZ_BAABZQ010000001.1"/>
</dbReference>
<evidence type="ECO:0000256" key="4">
    <source>
        <dbReference type="ARBA" id="ARBA00022692"/>
    </source>
</evidence>
<dbReference type="EMBL" id="BAABZQ010000001">
    <property type="protein sequence ID" value="GAA6498677.1"/>
    <property type="molecule type" value="Genomic_DNA"/>
</dbReference>
<keyword evidence="5 7" id="KW-1133">Transmembrane helix</keyword>
<evidence type="ECO:0000256" key="2">
    <source>
        <dbReference type="ARBA" id="ARBA00022448"/>
    </source>
</evidence>
<evidence type="ECO:0000313" key="9">
    <source>
        <dbReference type="EMBL" id="GAA6498677.1"/>
    </source>
</evidence>
<evidence type="ECO:0000256" key="3">
    <source>
        <dbReference type="ARBA" id="ARBA00022475"/>
    </source>
</evidence>
<sequence>MVGNKHGERRLILLFFMPAILVWLGILIVPFFYGIFISFTQWDGLGNDFTFVGLRNYLTIFGDSKFLDSLLKTSIYAVAVVIVSNVIAIGLGLLLTSALKGKTFFRTAMFTPNIIGGLILGYLWKFIFNFGLTAFGKSGGIAWLEKSWLTSSAYAMAAMIIVASWQLSSYLMIIYVAGLANVPKELLEAAYIDGAGKWSAFKHVTLPMIRSSFTVCVFLSIVRCFMVFDVNLALTGGGPFNSTELIALKVYNTAFTSMKFGVAQAEAVVLFLIVTVISVLQTYFSMKKEVKA</sequence>
<evidence type="ECO:0000313" key="10">
    <source>
        <dbReference type="Proteomes" id="UP001600941"/>
    </source>
</evidence>
<evidence type="ECO:0000256" key="7">
    <source>
        <dbReference type="RuleBase" id="RU363032"/>
    </source>
</evidence>
<feature type="transmembrane region" description="Helical" evidence="7">
    <location>
        <begin position="267"/>
        <end position="286"/>
    </location>
</feature>
<dbReference type="Proteomes" id="UP001600941">
    <property type="component" value="Unassembled WGS sequence"/>
</dbReference>
<keyword evidence="2 7" id="KW-0813">Transport</keyword>
<dbReference type="SUPFAM" id="SSF161098">
    <property type="entry name" value="MetI-like"/>
    <property type="match status" value="1"/>
</dbReference>
<dbReference type="Pfam" id="PF00528">
    <property type="entry name" value="BPD_transp_1"/>
    <property type="match status" value="1"/>
</dbReference>
<feature type="transmembrane region" description="Helical" evidence="7">
    <location>
        <begin position="12"/>
        <end position="36"/>
    </location>
</feature>
<dbReference type="InterPro" id="IPR050809">
    <property type="entry name" value="UgpAE/MalFG_permease"/>
</dbReference>
<feature type="transmembrane region" description="Helical" evidence="7">
    <location>
        <begin position="212"/>
        <end position="234"/>
    </location>
</feature>
<dbReference type="PANTHER" id="PTHR43227">
    <property type="entry name" value="BLL4140 PROTEIN"/>
    <property type="match status" value="1"/>
</dbReference>
<keyword evidence="10" id="KW-1185">Reference proteome</keyword>
<comment type="subcellular location">
    <subcellularLocation>
        <location evidence="1 7">Cell membrane</location>
        <topology evidence="1 7">Multi-pass membrane protein</topology>
    </subcellularLocation>
</comment>
<comment type="caution">
    <text evidence="9">The sequence shown here is derived from an EMBL/GenBank/DDBJ whole genome shotgun (WGS) entry which is preliminary data.</text>
</comment>
<keyword evidence="6 7" id="KW-0472">Membrane</keyword>
<keyword evidence="4 7" id="KW-0812">Transmembrane</keyword>
<accession>A0ABQ0BQ63</accession>
<dbReference type="CDD" id="cd06261">
    <property type="entry name" value="TM_PBP2"/>
    <property type="match status" value="1"/>
</dbReference>
<keyword evidence="3" id="KW-1003">Cell membrane</keyword>
<dbReference type="InterPro" id="IPR035906">
    <property type="entry name" value="MetI-like_sf"/>
</dbReference>
<feature type="domain" description="ABC transmembrane type-1" evidence="8">
    <location>
        <begin position="70"/>
        <end position="281"/>
    </location>
</feature>
<evidence type="ECO:0000256" key="6">
    <source>
        <dbReference type="ARBA" id="ARBA00023136"/>
    </source>
</evidence>
<name>A0ABQ0BQ63_9FIRM</name>
<feature type="transmembrane region" description="Helical" evidence="7">
    <location>
        <begin position="107"/>
        <end position="127"/>
    </location>
</feature>
<reference evidence="9 10" key="1">
    <citation type="submission" date="2024-04" db="EMBL/GenBank/DDBJ databases">
        <title>Defined microbial consortia suppress multidrug-resistant proinflammatory Enterobacteriaceae via ecological control.</title>
        <authorList>
            <person name="Furuichi M."/>
            <person name="Kawaguchi T."/>
            <person name="Pust M."/>
            <person name="Yasuma K."/>
            <person name="Plichta D."/>
            <person name="Hasegawa N."/>
            <person name="Ohya T."/>
            <person name="Bhattarai S."/>
            <person name="Sasajima S."/>
            <person name="Aoto Y."/>
            <person name="Tuganbaev T."/>
            <person name="Yaginuma M."/>
            <person name="Ueda M."/>
            <person name="Okahashi N."/>
            <person name="Amafuji K."/>
            <person name="Kiridooshi Y."/>
            <person name="Sugita K."/>
            <person name="Strazar M."/>
            <person name="Skelly A."/>
            <person name="Suda W."/>
            <person name="Hattori M."/>
            <person name="Nakamoto N."/>
            <person name="Caballero S."/>
            <person name="Norman J."/>
            <person name="Olle B."/>
            <person name="Tanoue T."/>
            <person name="Arita M."/>
            <person name="Bucci V."/>
            <person name="Atarashi K."/>
            <person name="Xavier R."/>
            <person name="Honda K."/>
        </authorList>
    </citation>
    <scope>NUCLEOTIDE SEQUENCE [LARGE SCALE GENOMIC DNA]</scope>
    <source>
        <strain evidence="10">k34-0107-D12</strain>
    </source>
</reference>